<gene>
    <name evidence="4" type="ordered locus">Fisuc_0121</name>
    <name evidence="5" type="ordered locus">FSU_0523</name>
</gene>
<dbReference type="InterPro" id="IPR000979">
    <property type="entry name" value="Phosphodiesterase_MJ0936/Vps29"/>
</dbReference>
<dbReference type="RefSeq" id="WP_012819965.1">
    <property type="nucleotide sequence ID" value="NC_013410.1"/>
</dbReference>
<dbReference type="AlphaFoldDB" id="C9RJM2"/>
<dbReference type="HOGENOM" id="CLU_063749_1_1_0"/>
<dbReference type="GO" id="GO:0046872">
    <property type="term" value="F:metal ion binding"/>
    <property type="evidence" value="ECO:0007669"/>
    <property type="project" value="UniProtKB-KW"/>
</dbReference>
<comment type="similarity">
    <text evidence="1 2">Belongs to the metallophosphoesterase superfamily. YfcE family.</text>
</comment>
<evidence type="ECO:0000256" key="1">
    <source>
        <dbReference type="ARBA" id="ARBA00008950"/>
    </source>
</evidence>
<evidence type="ECO:0000313" key="4">
    <source>
        <dbReference type="EMBL" id="ACX73735.1"/>
    </source>
</evidence>
<dbReference type="Pfam" id="PF12850">
    <property type="entry name" value="Metallophos_2"/>
    <property type="match status" value="1"/>
</dbReference>
<reference evidence="5" key="3">
    <citation type="submission" date="2010-08" db="EMBL/GenBank/DDBJ databases">
        <authorList>
            <person name="Durkin A.S."/>
            <person name="Nelson K.E."/>
            <person name="Morrison M."/>
            <person name="Forsberg C.W."/>
            <person name="Wilson D.B."/>
            <person name="Russell J.B."/>
            <person name="Cann I.K.O."/>
            <person name="Mackie R.I."/>
            <person name="White B.A."/>
        </authorList>
    </citation>
    <scope>NUCLEOTIDE SEQUENCE</scope>
    <source>
        <strain evidence="5">S85</strain>
    </source>
</reference>
<dbReference type="eggNOG" id="COG0622">
    <property type="taxonomic scope" value="Bacteria"/>
</dbReference>
<comment type="cofactor">
    <cofactor evidence="2">
        <name>a divalent metal cation</name>
        <dbReference type="ChEBI" id="CHEBI:60240"/>
    </cofactor>
</comment>
<dbReference type="NCBIfam" id="TIGR00040">
    <property type="entry name" value="yfcE"/>
    <property type="match status" value="1"/>
</dbReference>
<dbReference type="GO" id="GO:0016787">
    <property type="term" value="F:hydrolase activity"/>
    <property type="evidence" value="ECO:0007669"/>
    <property type="project" value="UniProtKB-UniRule"/>
</dbReference>
<accession>C9RJM2</accession>
<feature type="domain" description="Calcineurin-like phosphoesterase" evidence="3">
    <location>
        <begin position="1"/>
        <end position="188"/>
    </location>
</feature>
<name>C9RJM2_FIBSS</name>
<proteinExistence type="inferred from homology"/>
<evidence type="ECO:0000313" key="5">
    <source>
        <dbReference type="EMBL" id="ADL26447.1"/>
    </source>
</evidence>
<dbReference type="KEGG" id="fsc:FSU_0523"/>
<dbReference type="STRING" id="59374.FSU_0523"/>
<evidence type="ECO:0000313" key="6">
    <source>
        <dbReference type="Proteomes" id="UP000000517"/>
    </source>
</evidence>
<evidence type="ECO:0000313" key="7">
    <source>
        <dbReference type="Proteomes" id="UP000001497"/>
    </source>
</evidence>
<dbReference type="EMBL" id="CP002158">
    <property type="protein sequence ID" value="ADL26447.1"/>
    <property type="molecule type" value="Genomic_DNA"/>
</dbReference>
<keyword evidence="2" id="KW-0479">Metal-binding</keyword>
<dbReference type="KEGG" id="fsu:Fisuc_0121"/>
<evidence type="ECO:0000256" key="2">
    <source>
        <dbReference type="RuleBase" id="RU362039"/>
    </source>
</evidence>
<dbReference type="EMBL" id="CP001792">
    <property type="protein sequence ID" value="ACX73735.1"/>
    <property type="molecule type" value="Genomic_DNA"/>
</dbReference>
<dbReference type="OrthoDB" id="9800565at2"/>
<sequence>MRALILSDIHGSALAARQALTFFEKFNCDKIFLLGDTLYHGPRNPLPAGHGPMQVVEALAPYKDRIVAVRGNCDADVDLMMLDFPIENEYKVVKDCGLHLFMSHGHIFMPECFPRDALNAIESTGAAQSSAQSTQPEAEVPQKPQIDVYLYGHTHIWKLEKNFRNVLLVNPGSTSLPKGGNPPTFGFYESTPATANEHAHAKFSIHTLEDGMEIAAVSI</sequence>
<dbReference type="SUPFAM" id="SSF56300">
    <property type="entry name" value="Metallo-dependent phosphatases"/>
    <property type="match status" value="1"/>
</dbReference>
<reference evidence="4 7" key="1">
    <citation type="submission" date="2009-10" db="EMBL/GenBank/DDBJ databases">
        <title>Complete sequence of Fibrobacter succinogenes subsp. succinogenes S85.</title>
        <authorList>
            <consortium name="US DOE Joint Genome Institute"/>
            <person name="Lucas S."/>
            <person name="Copeland A."/>
            <person name="Lapidus A."/>
            <person name="Glavina del Rio T."/>
            <person name="Tice H."/>
            <person name="Bruce D."/>
            <person name="Goodwin L."/>
            <person name="Pitluck S."/>
            <person name="Chertkov O."/>
            <person name="Detter J.C."/>
            <person name="Han C."/>
            <person name="Tapia R."/>
            <person name="Larimer F."/>
            <person name="Land M."/>
            <person name="Hauser L."/>
            <person name="Kyrpides N."/>
            <person name="Mikhailova N."/>
            <person name="Weimer P.J."/>
            <person name="Stevenson D.M."/>
            <person name="Boyum J."/>
            <person name="Brumm P.I."/>
            <person name="Mead D."/>
        </authorList>
    </citation>
    <scope>NUCLEOTIDE SEQUENCE [LARGE SCALE GENOMIC DNA]</scope>
    <source>
        <strain evidence="7">ATCC 19169 / S85</strain>
        <strain evidence="4">S85</strain>
    </source>
</reference>
<dbReference type="NCBIfam" id="NF006988">
    <property type="entry name" value="PRK09453.1"/>
    <property type="match status" value="1"/>
</dbReference>
<organism evidence="5 6">
    <name type="scientific">Fibrobacter succinogenes (strain ATCC 19169 / S85)</name>
    <dbReference type="NCBI Taxonomy" id="59374"/>
    <lineage>
        <taxon>Bacteria</taxon>
        <taxon>Pseudomonadati</taxon>
        <taxon>Fibrobacterota</taxon>
        <taxon>Fibrobacteria</taxon>
        <taxon>Fibrobacterales</taxon>
        <taxon>Fibrobacteraceae</taxon>
        <taxon>Fibrobacter</taxon>
    </lineage>
</organism>
<protein>
    <recommendedName>
        <fullName evidence="2">Phosphoesterase</fullName>
        <ecNumber evidence="2">3.1.4.-</ecNumber>
    </recommendedName>
</protein>
<dbReference type="Gene3D" id="3.60.21.10">
    <property type="match status" value="1"/>
</dbReference>
<dbReference type="Proteomes" id="UP000001497">
    <property type="component" value="Chromosome"/>
</dbReference>
<dbReference type="Proteomes" id="UP000000517">
    <property type="component" value="Chromosome"/>
</dbReference>
<reference evidence="6" key="2">
    <citation type="submission" date="2010-08" db="EMBL/GenBank/DDBJ databases">
        <title>Complete sequence of Fibrobacter succinogenes subsp. succinogenes S85.</title>
        <authorList>
            <person name="Durkin A.S."/>
            <person name="Nelson K.E."/>
            <person name="Morrison M."/>
            <person name="Forsberg C.W."/>
            <person name="Wilson D.B."/>
            <person name="Russell J.B."/>
            <person name="Cann I.K.O."/>
            <person name="Mackie R.I."/>
            <person name="White B.A."/>
        </authorList>
    </citation>
    <scope>NUCLEOTIDE SEQUENCE [LARGE SCALE GENOMIC DNA]</scope>
    <source>
        <strain evidence="6">ATCC 19169 / S85</strain>
    </source>
</reference>
<keyword evidence="7" id="KW-1185">Reference proteome</keyword>
<dbReference type="EC" id="3.1.4.-" evidence="2"/>
<dbReference type="InterPro" id="IPR024654">
    <property type="entry name" value="Calcineurin-like_PHP_lpxH"/>
</dbReference>
<evidence type="ECO:0000259" key="3">
    <source>
        <dbReference type="Pfam" id="PF12850"/>
    </source>
</evidence>
<dbReference type="InterPro" id="IPR029052">
    <property type="entry name" value="Metallo-depent_PP-like"/>
</dbReference>